<dbReference type="Pfam" id="PF01433">
    <property type="entry name" value="Peptidase_M1"/>
    <property type="match status" value="1"/>
</dbReference>
<evidence type="ECO:0000256" key="5">
    <source>
        <dbReference type="ARBA" id="ARBA00015611"/>
    </source>
</evidence>
<reference evidence="17" key="2">
    <citation type="submission" date="2020-09" db="EMBL/GenBank/DDBJ databases">
        <authorList>
            <person name="Sun Q."/>
            <person name="Zhou Y."/>
        </authorList>
    </citation>
    <scope>NUCLEOTIDE SEQUENCE</scope>
    <source>
        <strain evidence="17">CGMCC 1.12785</strain>
    </source>
</reference>
<dbReference type="FunFam" id="1.10.390.10:FF:000004">
    <property type="entry name" value="Aminopeptidase N"/>
    <property type="match status" value="1"/>
</dbReference>
<dbReference type="GO" id="GO:0070006">
    <property type="term" value="F:metalloaminopeptidase activity"/>
    <property type="evidence" value="ECO:0007669"/>
    <property type="project" value="TreeGrafter"/>
</dbReference>
<dbReference type="SUPFAM" id="SSF55486">
    <property type="entry name" value="Metalloproteases ('zincins'), catalytic domain"/>
    <property type="match status" value="1"/>
</dbReference>
<dbReference type="InterPro" id="IPR027268">
    <property type="entry name" value="Peptidase_M4/M1_CTD_sf"/>
</dbReference>
<dbReference type="InterPro" id="IPR012778">
    <property type="entry name" value="Pept_M1_aminopeptidase"/>
</dbReference>
<dbReference type="PANTHER" id="PTHR11533:SF174">
    <property type="entry name" value="PUROMYCIN-SENSITIVE AMINOPEPTIDASE-RELATED"/>
    <property type="match status" value="1"/>
</dbReference>
<evidence type="ECO:0000256" key="6">
    <source>
        <dbReference type="ARBA" id="ARBA00022438"/>
    </source>
</evidence>
<dbReference type="GO" id="GO:0042277">
    <property type="term" value="F:peptide binding"/>
    <property type="evidence" value="ECO:0007669"/>
    <property type="project" value="TreeGrafter"/>
</dbReference>
<evidence type="ECO:0000256" key="2">
    <source>
        <dbReference type="ARBA" id="ARBA00001947"/>
    </source>
</evidence>
<evidence type="ECO:0000256" key="13">
    <source>
        <dbReference type="ARBA" id="ARBA00031533"/>
    </source>
</evidence>
<dbReference type="PRINTS" id="PR00756">
    <property type="entry name" value="ALADIPTASE"/>
</dbReference>
<dbReference type="GO" id="GO:0008270">
    <property type="term" value="F:zinc ion binding"/>
    <property type="evidence" value="ECO:0007669"/>
    <property type="project" value="InterPro"/>
</dbReference>
<dbReference type="GO" id="GO:0016020">
    <property type="term" value="C:membrane"/>
    <property type="evidence" value="ECO:0007669"/>
    <property type="project" value="TreeGrafter"/>
</dbReference>
<keyword evidence="18" id="KW-1185">Reference proteome</keyword>
<dbReference type="InterPro" id="IPR042097">
    <property type="entry name" value="Aminopeptidase_N-like_N_sf"/>
</dbReference>
<dbReference type="NCBIfam" id="TIGR02412">
    <property type="entry name" value="pepN_strep_liv"/>
    <property type="match status" value="1"/>
</dbReference>
<evidence type="ECO:0000256" key="12">
    <source>
        <dbReference type="ARBA" id="ARBA00029811"/>
    </source>
</evidence>
<feature type="domain" description="ERAP1-like C-terminal" evidence="15">
    <location>
        <begin position="542"/>
        <end position="882"/>
    </location>
</feature>
<name>A0A8J2XKZ2_9MICO</name>
<dbReference type="GO" id="GO:0006508">
    <property type="term" value="P:proteolysis"/>
    <property type="evidence" value="ECO:0007669"/>
    <property type="project" value="UniProtKB-KW"/>
</dbReference>
<keyword evidence="7" id="KW-0645">Protease</keyword>
<evidence type="ECO:0000313" key="17">
    <source>
        <dbReference type="EMBL" id="GGA13920.1"/>
    </source>
</evidence>
<evidence type="ECO:0000256" key="8">
    <source>
        <dbReference type="ARBA" id="ARBA00022723"/>
    </source>
</evidence>
<dbReference type="InterPro" id="IPR024571">
    <property type="entry name" value="ERAP1-like_C_dom"/>
</dbReference>
<dbReference type="RefSeq" id="WP_188550418.1">
    <property type="nucleotide sequence ID" value="NZ_BMFY01000006.1"/>
</dbReference>
<dbReference type="InterPro" id="IPR001930">
    <property type="entry name" value="Peptidase_M1"/>
</dbReference>
<dbReference type="Gene3D" id="1.10.390.10">
    <property type="entry name" value="Neutral Protease Domain 2"/>
    <property type="match status" value="1"/>
</dbReference>
<comment type="catalytic activity">
    <reaction evidence="1">
        <text>Release of an N-terminal amino acid, Xaa-|-Yaa- from a peptide, amide or arylamide. Xaa is preferably Ala, but may be most amino acids including Pro (slow action). When a terminal hydrophobic residue is followed by a prolyl residue, the two may be released as an intact Xaa-Pro dipeptide.</text>
        <dbReference type="EC" id="3.4.11.2"/>
    </reaction>
</comment>
<dbReference type="GO" id="GO:0005737">
    <property type="term" value="C:cytoplasm"/>
    <property type="evidence" value="ECO:0007669"/>
    <property type="project" value="TreeGrafter"/>
</dbReference>
<dbReference type="InterPro" id="IPR050344">
    <property type="entry name" value="Peptidase_M1_aminopeptidases"/>
</dbReference>
<comment type="caution">
    <text evidence="17">The sequence shown here is derived from an EMBL/GenBank/DDBJ whole genome shotgun (WGS) entry which is preliminary data.</text>
</comment>
<protein>
    <recommendedName>
        <fullName evidence="5">Aminopeptidase N</fullName>
        <ecNumber evidence="4">3.4.11.2</ecNumber>
    </recommendedName>
    <alternativeName>
        <fullName evidence="12">Alanine aminopeptidase</fullName>
    </alternativeName>
    <alternativeName>
        <fullName evidence="13">Lysyl aminopeptidase</fullName>
    </alternativeName>
</protein>
<comment type="cofactor">
    <cofactor evidence="2">
        <name>Zn(2+)</name>
        <dbReference type="ChEBI" id="CHEBI:29105"/>
    </cofactor>
</comment>
<evidence type="ECO:0000313" key="18">
    <source>
        <dbReference type="Proteomes" id="UP000616114"/>
    </source>
</evidence>
<dbReference type="AlphaFoldDB" id="A0A8J2XKZ2"/>
<dbReference type="Gene3D" id="2.60.40.1730">
    <property type="entry name" value="tricorn interacting facor f3 domain"/>
    <property type="match status" value="1"/>
</dbReference>
<keyword evidence="6 17" id="KW-0031">Aminopeptidase</keyword>
<proteinExistence type="inferred from homology"/>
<dbReference type="GO" id="GO:0005615">
    <property type="term" value="C:extracellular space"/>
    <property type="evidence" value="ECO:0007669"/>
    <property type="project" value="TreeGrafter"/>
</dbReference>
<evidence type="ECO:0000259" key="16">
    <source>
        <dbReference type="Pfam" id="PF17900"/>
    </source>
</evidence>
<keyword evidence="9" id="KW-0378">Hydrolase</keyword>
<evidence type="ECO:0000256" key="10">
    <source>
        <dbReference type="ARBA" id="ARBA00022833"/>
    </source>
</evidence>
<evidence type="ECO:0000256" key="4">
    <source>
        <dbReference type="ARBA" id="ARBA00012564"/>
    </source>
</evidence>
<evidence type="ECO:0000259" key="14">
    <source>
        <dbReference type="Pfam" id="PF01433"/>
    </source>
</evidence>
<dbReference type="InterPro" id="IPR014782">
    <property type="entry name" value="Peptidase_M1_dom"/>
</dbReference>
<sequence length="891" mass="98708">MTTEENIATTVLSRSEARARRHLIRVSGYRVHLDLSGAADAAEDFRSETTVDFTAERAGETFIDFRAEEVTEVEINGARVDPAEVVLPGRVRLPGLVAGQNSVRIAGRVAYSRTGEGLHRFRDPADSRWYLYTHFEPADAHRVFANFDQPDLKARFRFSVTAPEDWLVRSNAPAKKTVPAADGHLTTVFRRTERMSSYIACVLAGEYHLEEDEWSAGDLRVPLGLLVRQSQREAADAAEIFTVTKQGLDFFHREFGVPYPWGKYDQAFVPEFNIGAMENPGLVTFTDDYLFRDAVTRSRREGRATTILHEMAHMWFGNLVTMRWWDDLWLKESFADYMGSLACAEATEFRGAWVSFATRRKAWAYKQDQLPTTHPIVADVPDVQAATLNFDGITYAKGASVLKQLVSYVGREAFFEGIRRYFSRHAWENTTLGDFLTCLAEAAPHRKLDEWAEAWLSTTGISRLTPRITARDGVIESAVIEQTSIAPETGRPGPMRPHRIGIGVYEEQRSTGRLQRTELLEVDVAGPETPVDQLVGRSQPALILLNDEDHSYAKVGLDEHSAHAVAARLSSAGSPMTRGLLWSVLWSQLRDGELSPRRYLGIVADHYAGEDDPGLTAALRANVLSALDLYLPAGRPAERQEIVSVLIGGAIEAVLTAPDGSDQQLDGMRLLTALAARSTSRLRDGDLSPTDAERAAVEVASAVLALRLGDDLSAHSAMHEFSGVAVDHELRWDALEALVGLGLADGEEIALEWASDATATGRLKAKQLEAAVPLPIVKARVLETVLEDGELSNDTLSALLTGWSAPGGRHLLEPYAVQFFDQLEQLWSARSMEMGRRLVAGLYPWWSGDPGRVLQLARGWLEEHPAAPTALRRLITERADETARQLRLQQD</sequence>
<evidence type="ECO:0000256" key="1">
    <source>
        <dbReference type="ARBA" id="ARBA00000098"/>
    </source>
</evidence>
<dbReference type="EMBL" id="BMFY01000006">
    <property type="protein sequence ID" value="GGA13920.1"/>
    <property type="molecule type" value="Genomic_DNA"/>
</dbReference>
<dbReference type="InterPro" id="IPR045357">
    <property type="entry name" value="Aminopeptidase_N-like_N"/>
</dbReference>
<evidence type="ECO:0000259" key="15">
    <source>
        <dbReference type="Pfam" id="PF11838"/>
    </source>
</evidence>
<dbReference type="FunFam" id="2.60.40.1730:FF:000010">
    <property type="entry name" value="Putative aminopeptidase N"/>
    <property type="match status" value="1"/>
</dbReference>
<evidence type="ECO:0000256" key="7">
    <source>
        <dbReference type="ARBA" id="ARBA00022670"/>
    </source>
</evidence>
<reference evidence="17" key="1">
    <citation type="journal article" date="2014" name="Int. J. Syst. Evol. Microbiol.">
        <title>Complete genome sequence of Corynebacterium casei LMG S-19264T (=DSM 44701T), isolated from a smear-ripened cheese.</title>
        <authorList>
            <consortium name="US DOE Joint Genome Institute (JGI-PGF)"/>
            <person name="Walter F."/>
            <person name="Albersmeier A."/>
            <person name="Kalinowski J."/>
            <person name="Ruckert C."/>
        </authorList>
    </citation>
    <scope>NUCLEOTIDE SEQUENCE</scope>
    <source>
        <strain evidence="17">CGMCC 1.12785</strain>
    </source>
</reference>
<dbReference type="CDD" id="cd09602">
    <property type="entry name" value="M1_APN"/>
    <property type="match status" value="1"/>
</dbReference>
<dbReference type="GO" id="GO:0043171">
    <property type="term" value="P:peptide catabolic process"/>
    <property type="evidence" value="ECO:0007669"/>
    <property type="project" value="TreeGrafter"/>
</dbReference>
<dbReference type="GO" id="GO:0016285">
    <property type="term" value="F:alanyl aminopeptidase activity"/>
    <property type="evidence" value="ECO:0007669"/>
    <property type="project" value="UniProtKB-EC"/>
</dbReference>
<gene>
    <name evidence="17" type="primary">pepN</name>
    <name evidence="17" type="ORF">GCM10011333_16050</name>
</gene>
<feature type="domain" description="Peptidase M1 membrane alanine aminopeptidase" evidence="14">
    <location>
        <begin position="243"/>
        <end position="455"/>
    </location>
</feature>
<dbReference type="Pfam" id="PF17900">
    <property type="entry name" value="Peptidase_M1_N"/>
    <property type="match status" value="1"/>
</dbReference>
<accession>A0A8J2XKZ2</accession>
<evidence type="ECO:0000256" key="9">
    <source>
        <dbReference type="ARBA" id="ARBA00022801"/>
    </source>
</evidence>
<feature type="domain" description="Aminopeptidase N-like N-terminal" evidence="16">
    <location>
        <begin position="117"/>
        <end position="199"/>
    </location>
</feature>
<organism evidence="17 18">
    <name type="scientific">Sediminivirga luteola</name>
    <dbReference type="NCBI Taxonomy" id="1774748"/>
    <lineage>
        <taxon>Bacteria</taxon>
        <taxon>Bacillati</taxon>
        <taxon>Actinomycetota</taxon>
        <taxon>Actinomycetes</taxon>
        <taxon>Micrococcales</taxon>
        <taxon>Brevibacteriaceae</taxon>
        <taxon>Sediminivirga</taxon>
    </lineage>
</organism>
<dbReference type="PANTHER" id="PTHR11533">
    <property type="entry name" value="PROTEASE M1 ZINC METALLOPROTEASE"/>
    <property type="match status" value="1"/>
</dbReference>
<dbReference type="Proteomes" id="UP000616114">
    <property type="component" value="Unassembled WGS sequence"/>
</dbReference>
<keyword evidence="11" id="KW-0482">Metalloprotease</keyword>
<evidence type="ECO:0000256" key="3">
    <source>
        <dbReference type="ARBA" id="ARBA00010136"/>
    </source>
</evidence>
<evidence type="ECO:0000256" key="11">
    <source>
        <dbReference type="ARBA" id="ARBA00023049"/>
    </source>
</evidence>
<dbReference type="SUPFAM" id="SSF63737">
    <property type="entry name" value="Leukotriene A4 hydrolase N-terminal domain"/>
    <property type="match status" value="1"/>
</dbReference>
<comment type="similarity">
    <text evidence="3">Belongs to the peptidase M1 family.</text>
</comment>
<keyword evidence="10" id="KW-0862">Zinc</keyword>
<dbReference type="EC" id="3.4.11.2" evidence="4"/>
<dbReference type="Pfam" id="PF11838">
    <property type="entry name" value="ERAP1_C"/>
    <property type="match status" value="1"/>
</dbReference>
<keyword evidence="8" id="KW-0479">Metal-binding</keyword>